<reference evidence="2" key="1">
    <citation type="submission" date="2020-12" db="UniProtKB">
        <authorList>
            <consortium name="WormBaseParasite"/>
        </authorList>
    </citation>
    <scope>IDENTIFICATION</scope>
    <source>
        <strain evidence="2">MHco3</strain>
    </source>
</reference>
<sequence length="106" mass="12133">MLWLRVSSREVNTMEWPRSGAEQRVAWEAFRNVEKMERKKLNIRLRARLSNIAVLSALTKTGVPRKQDEFAIAPFNALWKGRCSELHSAGKGIITSFVPEPPDFHA</sequence>
<evidence type="ECO:0000313" key="2">
    <source>
        <dbReference type="WBParaSite" id="HCON_00064170-00001"/>
    </source>
</evidence>
<protein>
    <submittedName>
        <fullName evidence="2">Transposase</fullName>
    </submittedName>
</protein>
<evidence type="ECO:0000313" key="1">
    <source>
        <dbReference type="Proteomes" id="UP000025227"/>
    </source>
</evidence>
<keyword evidence="1" id="KW-1185">Reference proteome</keyword>
<dbReference type="AlphaFoldDB" id="A0A7I4YA96"/>
<name>A0A7I4YA96_HAECO</name>
<accession>A0A7I4YA96</accession>
<proteinExistence type="predicted"/>
<organism evidence="1 2">
    <name type="scientific">Haemonchus contortus</name>
    <name type="common">Barber pole worm</name>
    <dbReference type="NCBI Taxonomy" id="6289"/>
    <lineage>
        <taxon>Eukaryota</taxon>
        <taxon>Metazoa</taxon>
        <taxon>Ecdysozoa</taxon>
        <taxon>Nematoda</taxon>
        <taxon>Chromadorea</taxon>
        <taxon>Rhabditida</taxon>
        <taxon>Rhabditina</taxon>
        <taxon>Rhabditomorpha</taxon>
        <taxon>Strongyloidea</taxon>
        <taxon>Trichostrongylidae</taxon>
        <taxon>Haemonchus</taxon>
    </lineage>
</organism>
<dbReference type="WBParaSite" id="HCON_00064170-00001">
    <property type="protein sequence ID" value="HCON_00064170-00001"/>
    <property type="gene ID" value="HCON_00064170"/>
</dbReference>
<dbReference type="Proteomes" id="UP000025227">
    <property type="component" value="Unplaced"/>
</dbReference>